<dbReference type="SMART" id="SM00342">
    <property type="entry name" value="HTH_ARAC"/>
    <property type="match status" value="1"/>
</dbReference>
<protein>
    <submittedName>
        <fullName evidence="5">AraC family transcriptional regulator</fullName>
    </submittedName>
</protein>
<dbReference type="InterPro" id="IPR018060">
    <property type="entry name" value="HTH_AraC"/>
</dbReference>
<dbReference type="Pfam" id="PF02311">
    <property type="entry name" value="AraC_binding"/>
    <property type="match status" value="1"/>
</dbReference>
<keyword evidence="3" id="KW-0010">Activator</keyword>
<dbReference type="PANTHER" id="PTHR11019">
    <property type="entry name" value="HTH-TYPE TRANSCRIPTIONAL REGULATOR NIMR"/>
    <property type="match status" value="1"/>
</dbReference>
<dbReference type="Proteomes" id="UP000239089">
    <property type="component" value="Unassembled WGS sequence"/>
</dbReference>
<dbReference type="GO" id="GO:0043565">
    <property type="term" value="F:sequence-specific DNA binding"/>
    <property type="evidence" value="ECO:0007669"/>
    <property type="project" value="InterPro"/>
</dbReference>
<dbReference type="SUPFAM" id="SSF46689">
    <property type="entry name" value="Homeodomain-like"/>
    <property type="match status" value="1"/>
</dbReference>
<dbReference type="PRINTS" id="PR00032">
    <property type="entry name" value="HTHARAC"/>
</dbReference>
<dbReference type="InterPro" id="IPR020449">
    <property type="entry name" value="Tscrpt_reg_AraC-type_HTH"/>
</dbReference>
<dbReference type="EMBL" id="NHSJ01000036">
    <property type="protein sequence ID" value="PPQ32662.1"/>
    <property type="molecule type" value="Genomic_DNA"/>
</dbReference>
<sequence length="271" mass="30546">METLDYDATQAVLQEHGLDRPEGVGFSFCDPSRNRFYDWHDHPYHQLIYAYAGATQIEADRARFMLPCGRSAWIPAGVRHRTMIASWDYVSLYFDPVAVPDREARVRILVTGPMMHEMVMHARRWPLGVGEQDLLSSSFFRTLGLLCGEWLQAELPLCLPGANNPAITRAMDETLRDLGHVSLSDAVRAAGMSERSFRRAFFRETGLRWQAWMIQARMLEAMGRLAGGGRVTDVAADAGYASLSAFAKAFMQLTGETPTAYRSRVRKPVRL</sequence>
<dbReference type="Gene3D" id="2.60.120.10">
    <property type="entry name" value="Jelly Rolls"/>
    <property type="match status" value="1"/>
</dbReference>
<dbReference type="Gene3D" id="1.10.10.60">
    <property type="entry name" value="Homeodomain-like"/>
    <property type="match status" value="1"/>
</dbReference>
<dbReference type="PROSITE" id="PS01124">
    <property type="entry name" value="HTH_ARAC_FAMILY_2"/>
    <property type="match status" value="1"/>
</dbReference>
<dbReference type="GO" id="GO:0003700">
    <property type="term" value="F:DNA-binding transcription factor activity"/>
    <property type="evidence" value="ECO:0007669"/>
    <property type="project" value="InterPro"/>
</dbReference>
<dbReference type="InterPro" id="IPR014710">
    <property type="entry name" value="RmlC-like_jellyroll"/>
</dbReference>
<comment type="caution">
    <text evidence="5">The sequence shown here is derived from an EMBL/GenBank/DDBJ whole genome shotgun (WGS) entry which is preliminary data.</text>
</comment>
<dbReference type="InterPro" id="IPR003313">
    <property type="entry name" value="AraC-bd"/>
</dbReference>
<dbReference type="AlphaFoldDB" id="A0A2S6NDG1"/>
<dbReference type="Pfam" id="PF12833">
    <property type="entry name" value="HTH_18"/>
    <property type="match status" value="1"/>
</dbReference>
<evidence type="ECO:0000313" key="5">
    <source>
        <dbReference type="EMBL" id="PPQ32662.1"/>
    </source>
</evidence>
<accession>A0A2S6NDG1</accession>
<organism evidence="5 6">
    <name type="scientific">Rhodoblastus sphagnicola</name>
    <dbReference type="NCBI Taxonomy" id="333368"/>
    <lineage>
        <taxon>Bacteria</taxon>
        <taxon>Pseudomonadati</taxon>
        <taxon>Pseudomonadota</taxon>
        <taxon>Alphaproteobacteria</taxon>
        <taxon>Hyphomicrobiales</taxon>
        <taxon>Rhodoblastaceae</taxon>
        <taxon>Rhodoblastus</taxon>
    </lineage>
</organism>
<name>A0A2S6NDG1_9HYPH</name>
<reference evidence="5 6" key="1">
    <citation type="journal article" date="2018" name="Arch. Microbiol.">
        <title>New insights into the metabolic potential of the phototrophic purple bacterium Rhodopila globiformis DSM 161(T) from its draft genome sequence and evidence for a vanadium-dependent nitrogenase.</title>
        <authorList>
            <person name="Imhoff J.F."/>
            <person name="Rahn T."/>
            <person name="Kunzel S."/>
            <person name="Neulinger S.C."/>
        </authorList>
    </citation>
    <scope>NUCLEOTIDE SEQUENCE [LARGE SCALE GENOMIC DNA]</scope>
    <source>
        <strain evidence="5 6">DSM 16996</strain>
    </source>
</reference>
<dbReference type="SUPFAM" id="SSF51215">
    <property type="entry name" value="Regulatory protein AraC"/>
    <property type="match status" value="1"/>
</dbReference>
<dbReference type="PANTHER" id="PTHR11019:SF159">
    <property type="entry name" value="TRANSCRIPTIONAL REGULATOR-RELATED"/>
    <property type="match status" value="1"/>
</dbReference>
<evidence type="ECO:0000256" key="2">
    <source>
        <dbReference type="ARBA" id="ARBA00023125"/>
    </source>
</evidence>
<evidence type="ECO:0000313" key="6">
    <source>
        <dbReference type="Proteomes" id="UP000239089"/>
    </source>
</evidence>
<proteinExistence type="predicted"/>
<keyword evidence="1" id="KW-0805">Transcription regulation</keyword>
<dbReference type="OrthoDB" id="345413at2"/>
<evidence type="ECO:0000256" key="4">
    <source>
        <dbReference type="ARBA" id="ARBA00023163"/>
    </source>
</evidence>
<keyword evidence="2" id="KW-0238">DNA-binding</keyword>
<evidence type="ECO:0000256" key="3">
    <source>
        <dbReference type="ARBA" id="ARBA00023159"/>
    </source>
</evidence>
<keyword evidence="4" id="KW-0804">Transcription</keyword>
<dbReference type="CDD" id="cd06124">
    <property type="entry name" value="cupin_NimR-like_N"/>
    <property type="match status" value="1"/>
</dbReference>
<dbReference type="RefSeq" id="WP_104506665.1">
    <property type="nucleotide sequence ID" value="NZ_JACIGC010000021.1"/>
</dbReference>
<evidence type="ECO:0000256" key="1">
    <source>
        <dbReference type="ARBA" id="ARBA00023015"/>
    </source>
</evidence>
<dbReference type="InterPro" id="IPR037923">
    <property type="entry name" value="HTH-like"/>
</dbReference>
<keyword evidence="6" id="KW-1185">Reference proteome</keyword>
<gene>
    <name evidence="5" type="ORF">CCR94_04385</name>
</gene>
<dbReference type="InterPro" id="IPR009057">
    <property type="entry name" value="Homeodomain-like_sf"/>
</dbReference>